<evidence type="ECO:0000313" key="1">
    <source>
        <dbReference type="EMBL" id="KAL3854216.1"/>
    </source>
</evidence>
<comment type="caution">
    <text evidence="1">The sequence shown here is derived from an EMBL/GenBank/DDBJ whole genome shotgun (WGS) entry which is preliminary data.</text>
</comment>
<evidence type="ECO:0000313" key="2">
    <source>
        <dbReference type="Proteomes" id="UP001634394"/>
    </source>
</evidence>
<proteinExistence type="predicted"/>
<gene>
    <name evidence="1" type="ORF">ACJMK2_013493</name>
</gene>
<organism evidence="1 2">
    <name type="scientific">Sinanodonta woodiana</name>
    <name type="common">Chinese pond mussel</name>
    <name type="synonym">Anodonta woodiana</name>
    <dbReference type="NCBI Taxonomy" id="1069815"/>
    <lineage>
        <taxon>Eukaryota</taxon>
        <taxon>Metazoa</taxon>
        <taxon>Spiralia</taxon>
        <taxon>Lophotrochozoa</taxon>
        <taxon>Mollusca</taxon>
        <taxon>Bivalvia</taxon>
        <taxon>Autobranchia</taxon>
        <taxon>Heteroconchia</taxon>
        <taxon>Palaeoheterodonta</taxon>
        <taxon>Unionida</taxon>
        <taxon>Unionoidea</taxon>
        <taxon>Unionidae</taxon>
        <taxon>Unioninae</taxon>
        <taxon>Sinanodonta</taxon>
    </lineage>
</organism>
<sequence length="92" mass="10555">MKIKKLHFRKLGEPDVHINPSERQLFSPTVRRANMSDTLNYFTSVLPRAVVSIQFQDPAPEEQNTCQIPVSDMETLSLSFKSLPEVLEKLKI</sequence>
<accession>A0ABD3UYX1</accession>
<protein>
    <submittedName>
        <fullName evidence="1">Uncharacterized protein</fullName>
    </submittedName>
</protein>
<dbReference type="Proteomes" id="UP001634394">
    <property type="component" value="Unassembled WGS sequence"/>
</dbReference>
<dbReference type="EMBL" id="JBJQND010000014">
    <property type="protein sequence ID" value="KAL3854216.1"/>
    <property type="molecule type" value="Genomic_DNA"/>
</dbReference>
<name>A0ABD3UYX1_SINWO</name>
<dbReference type="AlphaFoldDB" id="A0ABD3UYX1"/>
<reference evidence="1 2" key="1">
    <citation type="submission" date="2024-11" db="EMBL/GenBank/DDBJ databases">
        <title>Chromosome-level genome assembly of the freshwater bivalve Anodonta woodiana.</title>
        <authorList>
            <person name="Chen X."/>
        </authorList>
    </citation>
    <scope>NUCLEOTIDE SEQUENCE [LARGE SCALE GENOMIC DNA]</scope>
    <source>
        <strain evidence="1">MN2024</strain>
        <tissue evidence="1">Gills</tissue>
    </source>
</reference>
<keyword evidence="2" id="KW-1185">Reference proteome</keyword>